<evidence type="ECO:0000313" key="2">
    <source>
        <dbReference type="Proteomes" id="UP000000689"/>
    </source>
</evidence>
<dbReference type="OrthoDB" id="3976101at2759"/>
<organism evidence="1 2">
    <name type="scientific">Naumovozyma dairenensis (strain ATCC 10597 / BCRC 20456 / CBS 421 / NBRC 0211 / NRRL Y-12639)</name>
    <name type="common">Saccharomyces dairenensis</name>
    <dbReference type="NCBI Taxonomy" id="1071378"/>
    <lineage>
        <taxon>Eukaryota</taxon>
        <taxon>Fungi</taxon>
        <taxon>Dikarya</taxon>
        <taxon>Ascomycota</taxon>
        <taxon>Saccharomycotina</taxon>
        <taxon>Saccharomycetes</taxon>
        <taxon>Saccharomycetales</taxon>
        <taxon>Saccharomycetaceae</taxon>
        <taxon>Naumovozyma</taxon>
    </lineage>
</organism>
<reference evidence="1 2" key="1">
    <citation type="journal article" date="2011" name="Proc. Natl. Acad. Sci. U.S.A.">
        <title>Evolutionary erosion of yeast sex chromosomes by mating-type switching accidents.</title>
        <authorList>
            <person name="Gordon J.L."/>
            <person name="Armisen D."/>
            <person name="Proux-Wera E."/>
            <person name="Oheigeartaigh S.S."/>
            <person name="Byrne K.P."/>
            <person name="Wolfe K.H."/>
        </authorList>
    </citation>
    <scope>NUCLEOTIDE SEQUENCE [LARGE SCALE GENOMIC DNA]</scope>
    <source>
        <strain evidence="2">ATCC 10597 / BCRC 20456 / CBS 421 / NBRC 0211 / NRRL Y-12639</strain>
    </source>
</reference>
<keyword evidence="2" id="KW-1185">Reference proteome</keyword>
<name>G0WHJ1_NAUDC</name>
<protein>
    <recommendedName>
        <fullName evidence="3">F-box domain-containing protein</fullName>
    </recommendedName>
</protein>
<dbReference type="STRING" id="1071378.G0WHJ1"/>
<dbReference type="GO" id="GO:0006897">
    <property type="term" value="P:endocytosis"/>
    <property type="evidence" value="ECO:0007669"/>
    <property type="project" value="EnsemblFungi"/>
</dbReference>
<proteinExistence type="predicted"/>
<accession>G0WHJ1</accession>
<dbReference type="AlphaFoldDB" id="G0WHJ1"/>
<evidence type="ECO:0008006" key="3">
    <source>
        <dbReference type="Google" id="ProtNLM"/>
    </source>
</evidence>
<dbReference type="Proteomes" id="UP000000689">
    <property type="component" value="Chromosome 11"/>
</dbReference>
<dbReference type="OMA" id="LWNGCEC"/>
<dbReference type="GO" id="GO:0005095">
    <property type="term" value="F:GTPase inhibitor activity"/>
    <property type="evidence" value="ECO:0007669"/>
    <property type="project" value="EnsemblFungi"/>
</dbReference>
<sequence length="546" mass="63619">MLDEEKLVEVWKLICTFLNQNSLTVLARVCKLLSQKVATFELYKSIRITREPILISAKWYLDCNETYVGGYRTNRRKTADQNDIFLYDEIERLMESPHLAKIEQLIIVEHPFYDEAAGFDLLRSLLEKIIAIGNIRKLQIQNDALMKRFYCRYLSLPHLEDICILHENVLLKTHLIHNLKHIELRIKTNTLSETSAVPLKKTLYHLPMEGSLYVHDQGESSLSFFKYCHDHNIIIPQLKSLKFVHIHDHGNDELSCEFLQEIINLAAIEALEMVLGCDNESCECVENFLQDLAPQLSHLRCLSLNKGNTNAKHCHSLEEKWDLSIGRFILALPNKATNLKKLIISHSPPLNGFSDDSVDGNYIRRRTLFSHILPELTSLEVLIAPTFLKSLSCYEVQMCDLLWNGCECEFCRKWLPMFDSYLHHHEFLSKNEGEYKELIPTVFLSFAADALFQRFAVQQIWDIDTLKANPIDNKWGFHEYDDIRHFSDYECHFDERLFNSLVVLMTHFLNGYMDYLVKHLPNLRTVMMAGIYYTVIPSTKTYKCVS</sequence>
<dbReference type="GO" id="GO:0006623">
    <property type="term" value="P:protein targeting to vacuole"/>
    <property type="evidence" value="ECO:0007669"/>
    <property type="project" value="EnsemblFungi"/>
</dbReference>
<dbReference type="eggNOG" id="ENOG502R4NW">
    <property type="taxonomic scope" value="Eukaryota"/>
</dbReference>
<dbReference type="GeneID" id="11498019"/>
<dbReference type="EMBL" id="HE580277">
    <property type="protein sequence ID" value="CCD27252.1"/>
    <property type="molecule type" value="Genomic_DNA"/>
</dbReference>
<evidence type="ECO:0000313" key="1">
    <source>
        <dbReference type="EMBL" id="CCD27252.1"/>
    </source>
</evidence>
<dbReference type="HOGENOM" id="CLU_446963_0_0_1"/>
<dbReference type="RefSeq" id="XP_003672495.1">
    <property type="nucleotide sequence ID" value="XM_003672447.1"/>
</dbReference>
<gene>
    <name evidence="1" type="primary">NDAI0K00610</name>
    <name evidence="1" type="ordered locus">NDAI_0K00610</name>
</gene>
<dbReference type="KEGG" id="ndi:NDAI_0K00610"/>